<comment type="similarity">
    <text evidence="11">Belongs to the TonB-dependent receptor family.</text>
</comment>
<dbReference type="RefSeq" id="WP_211657643.1">
    <property type="nucleotide sequence ID" value="NZ_FOLL01000019.1"/>
</dbReference>
<dbReference type="PANTHER" id="PTHR32552:SF81">
    <property type="entry name" value="TONB-DEPENDENT OUTER MEMBRANE RECEPTOR"/>
    <property type="match status" value="1"/>
</dbReference>
<protein>
    <submittedName>
        <fullName evidence="13">TonB-linked outer membrane protein, SusC/RagA family</fullName>
    </submittedName>
</protein>
<keyword evidence="2 11" id="KW-0813">Transport</keyword>
<keyword evidence="7" id="KW-0406">Ion transport</keyword>
<dbReference type="Proteomes" id="UP000199577">
    <property type="component" value="Unassembled WGS sequence"/>
</dbReference>
<evidence type="ECO:0000256" key="3">
    <source>
        <dbReference type="ARBA" id="ARBA00022452"/>
    </source>
</evidence>
<dbReference type="Gene3D" id="2.40.170.20">
    <property type="entry name" value="TonB-dependent receptor, beta-barrel domain"/>
    <property type="match status" value="1"/>
</dbReference>
<dbReference type="NCBIfam" id="TIGR04057">
    <property type="entry name" value="SusC_RagA_signa"/>
    <property type="match status" value="1"/>
</dbReference>
<dbReference type="InterPro" id="IPR023996">
    <property type="entry name" value="TonB-dep_OMP_SusC/RagA"/>
</dbReference>
<dbReference type="NCBIfam" id="TIGR04056">
    <property type="entry name" value="OMP_RagA_SusC"/>
    <property type="match status" value="1"/>
</dbReference>
<evidence type="ECO:0000313" key="14">
    <source>
        <dbReference type="Proteomes" id="UP000199577"/>
    </source>
</evidence>
<evidence type="ECO:0000256" key="11">
    <source>
        <dbReference type="PROSITE-ProRule" id="PRU01360"/>
    </source>
</evidence>
<dbReference type="PROSITE" id="PS52016">
    <property type="entry name" value="TONB_DEPENDENT_REC_3"/>
    <property type="match status" value="1"/>
</dbReference>
<dbReference type="PANTHER" id="PTHR32552">
    <property type="entry name" value="FERRICHROME IRON RECEPTOR-RELATED"/>
    <property type="match status" value="1"/>
</dbReference>
<evidence type="ECO:0000256" key="1">
    <source>
        <dbReference type="ARBA" id="ARBA00004571"/>
    </source>
</evidence>
<accession>A0A1I1L5S6</accession>
<evidence type="ECO:0000256" key="9">
    <source>
        <dbReference type="ARBA" id="ARBA00023136"/>
    </source>
</evidence>
<organism evidence="13 14">
    <name type="scientific">Parapedobacter composti</name>
    <dbReference type="NCBI Taxonomy" id="623281"/>
    <lineage>
        <taxon>Bacteria</taxon>
        <taxon>Pseudomonadati</taxon>
        <taxon>Bacteroidota</taxon>
        <taxon>Sphingobacteriia</taxon>
        <taxon>Sphingobacteriales</taxon>
        <taxon>Sphingobacteriaceae</taxon>
        <taxon>Parapedobacter</taxon>
    </lineage>
</organism>
<dbReference type="SUPFAM" id="SSF49464">
    <property type="entry name" value="Carboxypeptidase regulatory domain-like"/>
    <property type="match status" value="1"/>
</dbReference>
<evidence type="ECO:0000256" key="2">
    <source>
        <dbReference type="ARBA" id="ARBA00022448"/>
    </source>
</evidence>
<keyword evidence="3 11" id="KW-1134">Transmembrane beta strand</keyword>
<comment type="subcellular location">
    <subcellularLocation>
        <location evidence="1 11">Cell outer membrane</location>
        <topology evidence="1 11">Multi-pass membrane protein</topology>
    </subcellularLocation>
</comment>
<keyword evidence="5 11" id="KW-0812">Transmembrane</keyword>
<dbReference type="Pfam" id="PF13715">
    <property type="entry name" value="CarbopepD_reg_2"/>
    <property type="match status" value="1"/>
</dbReference>
<dbReference type="Gene3D" id="2.170.130.10">
    <property type="entry name" value="TonB-dependent receptor, plug domain"/>
    <property type="match status" value="1"/>
</dbReference>
<evidence type="ECO:0000256" key="6">
    <source>
        <dbReference type="ARBA" id="ARBA00023004"/>
    </source>
</evidence>
<dbReference type="InterPro" id="IPR012910">
    <property type="entry name" value="Plug_dom"/>
</dbReference>
<evidence type="ECO:0000256" key="4">
    <source>
        <dbReference type="ARBA" id="ARBA00022496"/>
    </source>
</evidence>
<evidence type="ECO:0000256" key="7">
    <source>
        <dbReference type="ARBA" id="ARBA00023065"/>
    </source>
</evidence>
<evidence type="ECO:0000256" key="8">
    <source>
        <dbReference type="ARBA" id="ARBA00023077"/>
    </source>
</evidence>
<keyword evidence="10 11" id="KW-0998">Cell outer membrane</keyword>
<keyword evidence="9 11" id="KW-0472">Membrane</keyword>
<dbReference type="InterPro" id="IPR008969">
    <property type="entry name" value="CarboxyPept-like_regulatory"/>
</dbReference>
<dbReference type="GO" id="GO:0009279">
    <property type="term" value="C:cell outer membrane"/>
    <property type="evidence" value="ECO:0007669"/>
    <property type="project" value="UniProtKB-SubCell"/>
</dbReference>
<keyword evidence="14" id="KW-1185">Reference proteome</keyword>
<evidence type="ECO:0000259" key="12">
    <source>
        <dbReference type="Pfam" id="PF07715"/>
    </source>
</evidence>
<dbReference type="InterPro" id="IPR023997">
    <property type="entry name" value="TonB-dep_OMP_SusC/RagA_CS"/>
</dbReference>
<keyword evidence="6" id="KW-0408">Iron</keyword>
<dbReference type="InterPro" id="IPR037066">
    <property type="entry name" value="Plug_dom_sf"/>
</dbReference>
<proteinExistence type="inferred from homology"/>
<feature type="domain" description="TonB-dependent receptor plug" evidence="12">
    <location>
        <begin position="222"/>
        <end position="350"/>
    </location>
</feature>
<reference evidence="13 14" key="1">
    <citation type="submission" date="2016-10" db="EMBL/GenBank/DDBJ databases">
        <authorList>
            <person name="de Groot N.N."/>
        </authorList>
    </citation>
    <scope>NUCLEOTIDE SEQUENCE [LARGE SCALE GENOMIC DNA]</scope>
    <source>
        <strain evidence="13 14">DSM 22900</strain>
    </source>
</reference>
<sequence length="1205" mass="134201">MNNLILHWQRIMRISILTYSILLLLSQLLLAESSKGQALSKPVSISIERQSLEETIQLLGRIADVDFAYDAQVLGTTAISVGPANFRSEPLERVLANLLAGAPIQYKEEVRGTVTLYKRQQLGKIMGKVTNGQGEPLAGASIRIMELNRGVSTDRDGAFVISIQPGTYTLEANYVSYERQSKPGIQVKPNGTVTVDFVLQESLDALDEVVVTALGLTREEKSLGYAVTKLDTEDLNSTKSSNWLNSMQGKVPGLILDRANTGPSPSMRLTLRGDQSLNYNSNEALLVVDGIPISSGTTATSSGTNYANADAPVDFGNAASELNPEDIASVTVLKGPSATALYGSRAANGAVIITTKSGRSTKGIGVTVNSSATFERAGFWPDFQTQYGAGNTDLEYSMWDVPADLAADGVAVNRHYSRYAFGQKFDPNEQRYLYVSRDWETGRFTKQPWVYAENWYTGIFQTGALFDNTVAVDGNNGKGTSVRLSFTDSKNNWILPNTGYKRQNLSLSLSQEINKNIILNGRVNYYMRDSDNIPMSGYDEASVMYSLVWGQNVNDIEKTWKTEYEQGRFNRDVYEAGGQGGLGLVYPSANTYNPYRSLYEELNSLDRDRVFGNVGLTFNLLEGLSLAVRSGMDLNLEFRTQQKPKLASDNLEGFYREQNITDYEMNNDFLLRYERNFLGNQLTASMAFGGNNMIQRYNRKNVTLERLDVDGFYSLSNIASGFPPIPTAFRSEKVINSLYGLAQFGWNDMLFLDITGRNDWSSTLARQNNSYFYPSVSMSLLLDRALRLDARTAWIDLLKLRASWANVGNDTSPYALDRYYSRTDYSGSYVLPTTIPDPLIRPENVESWEAGVEGRFFKNRISADVTVYKTSTTNQIVSATTDLMSGASGMRINVGEIENKGLEISADFVPIRRPNGFNWSMGVNWYKNWNKLVSLTDDWDPSQPLQTSVGTTIGSRTYIYSFVGEEMHVIYGKDYQKAPEGAFYVNENGDRVDVSGQDIVNVQTGFPVLDDAPETRIGNVNPEWRAGMTQRFSYKNFSLGLTFTGQWGGNMFSVTNFALSYQGKLTNSLAGREGGLIHSGVNIVEDESGNIAYVPNETEVSNYRDYYNKYVWVRDNTANNTFDTSFLKLREARFDYGFPQAFCRRLGFLQSGSIGVFATNLFMLTNFPQFDPETGLISGTSIYKGIETMAFPMTRSFGLNLRLAF</sequence>
<dbReference type="Gene3D" id="2.60.40.1120">
    <property type="entry name" value="Carboxypeptidase-like, regulatory domain"/>
    <property type="match status" value="1"/>
</dbReference>
<dbReference type="AlphaFoldDB" id="A0A1I1L5S6"/>
<evidence type="ECO:0000256" key="5">
    <source>
        <dbReference type="ARBA" id="ARBA00022692"/>
    </source>
</evidence>
<dbReference type="Pfam" id="PF07715">
    <property type="entry name" value="Plug"/>
    <property type="match status" value="1"/>
</dbReference>
<gene>
    <name evidence="13" type="ORF">SAMN05421747_11917</name>
</gene>
<keyword evidence="4" id="KW-0410">Iron transport</keyword>
<dbReference type="EMBL" id="FOLL01000019">
    <property type="protein sequence ID" value="SFC68376.1"/>
    <property type="molecule type" value="Genomic_DNA"/>
</dbReference>
<dbReference type="GO" id="GO:0006826">
    <property type="term" value="P:iron ion transport"/>
    <property type="evidence" value="ECO:0007669"/>
    <property type="project" value="UniProtKB-KW"/>
</dbReference>
<dbReference type="SUPFAM" id="SSF56935">
    <property type="entry name" value="Porins"/>
    <property type="match status" value="1"/>
</dbReference>
<dbReference type="InterPro" id="IPR039426">
    <property type="entry name" value="TonB-dep_rcpt-like"/>
</dbReference>
<evidence type="ECO:0000313" key="13">
    <source>
        <dbReference type="EMBL" id="SFC68376.1"/>
    </source>
</evidence>
<dbReference type="InterPro" id="IPR036942">
    <property type="entry name" value="Beta-barrel_TonB_sf"/>
</dbReference>
<keyword evidence="8" id="KW-0798">TonB box</keyword>
<dbReference type="STRING" id="623281.SAMN05421747_11917"/>
<evidence type="ECO:0000256" key="10">
    <source>
        <dbReference type="ARBA" id="ARBA00023237"/>
    </source>
</evidence>
<name>A0A1I1L5S6_9SPHI</name>